<feature type="compositionally biased region" description="Basic and acidic residues" evidence="1">
    <location>
        <begin position="146"/>
        <end position="163"/>
    </location>
</feature>
<protein>
    <submittedName>
        <fullName evidence="3">Uncharacterized protein</fullName>
    </submittedName>
</protein>
<evidence type="ECO:0000313" key="4">
    <source>
        <dbReference type="Proteomes" id="UP000678499"/>
    </source>
</evidence>
<dbReference type="AlphaFoldDB" id="A0A7R9BS78"/>
<feature type="signal peptide" evidence="2">
    <location>
        <begin position="1"/>
        <end position="25"/>
    </location>
</feature>
<sequence length="354" mass="39566">MPVLPTLAFTFAAFMALLNLTTIHAASEEEHETKKANWNCCLACQDAPQAIHPEPTVYPPECFTKCTYTVTKYTAAISKKCKCDPDKEAAAAKASRLEDDPPSLDPSEIENPMGSAAASMESEQPLMSDVADVDTMTPLNIADDNVNPRERRSKDATSNREDAQRHLEALVFATDPAPVSLRESYMDDAGRTEYGLVGSSEETGGKIFKVRSRRHAGFSVEFAAEPEVPREEVDFSPALMNRMRRGSKKMHEDCPDNPFKICKVKPTKADECDEETKDLVPNKCVGPCGRLGPGYLSAYGVNSNTEFRIIYRAKNLTYEVIFPSEIVDWENIDFDKYEKKRVTQIVRVFPPYLR</sequence>
<evidence type="ECO:0000256" key="1">
    <source>
        <dbReference type="SAM" id="MobiDB-lite"/>
    </source>
</evidence>
<organism evidence="3">
    <name type="scientific">Notodromas monacha</name>
    <dbReference type="NCBI Taxonomy" id="399045"/>
    <lineage>
        <taxon>Eukaryota</taxon>
        <taxon>Metazoa</taxon>
        <taxon>Ecdysozoa</taxon>
        <taxon>Arthropoda</taxon>
        <taxon>Crustacea</taxon>
        <taxon>Oligostraca</taxon>
        <taxon>Ostracoda</taxon>
        <taxon>Podocopa</taxon>
        <taxon>Podocopida</taxon>
        <taxon>Cypridocopina</taxon>
        <taxon>Cypridoidea</taxon>
        <taxon>Cyprididae</taxon>
        <taxon>Notodromas</taxon>
    </lineage>
</organism>
<feature type="chain" id="PRO_5036210229" evidence="2">
    <location>
        <begin position="26"/>
        <end position="354"/>
    </location>
</feature>
<feature type="region of interest" description="Disordered" evidence="1">
    <location>
        <begin position="92"/>
        <end position="118"/>
    </location>
</feature>
<dbReference type="Proteomes" id="UP000678499">
    <property type="component" value="Unassembled WGS sequence"/>
</dbReference>
<dbReference type="EMBL" id="CAJPEX010001671">
    <property type="protein sequence ID" value="CAG0919668.1"/>
    <property type="molecule type" value="Genomic_DNA"/>
</dbReference>
<evidence type="ECO:0000256" key="2">
    <source>
        <dbReference type="SAM" id="SignalP"/>
    </source>
</evidence>
<keyword evidence="2" id="KW-0732">Signal</keyword>
<keyword evidence="4" id="KW-1185">Reference proteome</keyword>
<gene>
    <name evidence="3" type="ORF">NMOB1V02_LOCUS7188</name>
</gene>
<dbReference type="EMBL" id="OA883708">
    <property type="protein sequence ID" value="CAD7279516.1"/>
    <property type="molecule type" value="Genomic_DNA"/>
</dbReference>
<feature type="region of interest" description="Disordered" evidence="1">
    <location>
        <begin position="139"/>
        <end position="163"/>
    </location>
</feature>
<proteinExistence type="predicted"/>
<accession>A0A7R9BS78</accession>
<reference evidence="3" key="1">
    <citation type="submission" date="2020-11" db="EMBL/GenBank/DDBJ databases">
        <authorList>
            <person name="Tran Van P."/>
        </authorList>
    </citation>
    <scope>NUCLEOTIDE SEQUENCE</scope>
</reference>
<evidence type="ECO:0000313" key="3">
    <source>
        <dbReference type="EMBL" id="CAD7279516.1"/>
    </source>
</evidence>
<name>A0A7R9BS78_9CRUS</name>